<dbReference type="InterPro" id="IPR052704">
    <property type="entry name" value="ECF_Sigma-70_Domain"/>
</dbReference>
<organism evidence="2 3">
    <name type="scientific">Streptomyces pluripotens</name>
    <dbReference type="NCBI Taxonomy" id="1355015"/>
    <lineage>
        <taxon>Bacteria</taxon>
        <taxon>Bacillati</taxon>
        <taxon>Actinomycetota</taxon>
        <taxon>Actinomycetes</taxon>
        <taxon>Kitasatosporales</taxon>
        <taxon>Streptomycetaceae</taxon>
        <taxon>Streptomyces</taxon>
    </lineage>
</organism>
<evidence type="ECO:0000313" key="3">
    <source>
        <dbReference type="Proteomes" id="UP000031501"/>
    </source>
</evidence>
<evidence type="ECO:0000313" key="2">
    <source>
        <dbReference type="EMBL" id="ASN23322.1"/>
    </source>
</evidence>
<evidence type="ECO:0000259" key="1">
    <source>
        <dbReference type="Pfam" id="PF04542"/>
    </source>
</evidence>
<dbReference type="SUPFAM" id="SSF88946">
    <property type="entry name" value="Sigma2 domain of RNA polymerase sigma factors"/>
    <property type="match status" value="1"/>
</dbReference>
<sequence>MLTYVASRVLVRVTDAEGVVQDAWLRWTGAADRVAVREPCVHLVRVITRLAMDWLRQVRARGETHLSGPVPSPTPCASWTS</sequence>
<dbReference type="GO" id="GO:0006352">
    <property type="term" value="P:DNA-templated transcription initiation"/>
    <property type="evidence" value="ECO:0007669"/>
    <property type="project" value="InterPro"/>
</dbReference>
<proteinExistence type="predicted"/>
<dbReference type="KEGG" id="splu:LK06_002860"/>
<dbReference type="InterPro" id="IPR013325">
    <property type="entry name" value="RNA_pol_sigma_r2"/>
</dbReference>
<dbReference type="PANTHER" id="PTHR30173:SF36">
    <property type="entry name" value="ECF RNA POLYMERASE SIGMA FACTOR SIGJ"/>
    <property type="match status" value="1"/>
</dbReference>
<reference evidence="2 3" key="1">
    <citation type="submission" date="2017-07" db="EMBL/GenBank/DDBJ databases">
        <title>Genome sequence of Streptomyces pluripotens MUSC 137T.</title>
        <authorList>
            <person name="Ser H.-L."/>
            <person name="Lee L.-H."/>
        </authorList>
    </citation>
    <scope>NUCLEOTIDE SEQUENCE [LARGE SCALE GENOMIC DNA]</scope>
    <source>
        <strain evidence="2 3">MUSC 137</strain>
    </source>
</reference>
<dbReference type="PANTHER" id="PTHR30173">
    <property type="entry name" value="SIGMA 19 FACTOR"/>
    <property type="match status" value="1"/>
</dbReference>
<dbReference type="GO" id="GO:0016987">
    <property type="term" value="F:sigma factor activity"/>
    <property type="evidence" value="ECO:0007669"/>
    <property type="project" value="TreeGrafter"/>
</dbReference>
<protein>
    <recommendedName>
        <fullName evidence="1">RNA polymerase sigma-70 region 2 domain-containing protein</fullName>
    </recommendedName>
</protein>
<keyword evidence="3" id="KW-1185">Reference proteome</keyword>
<dbReference type="Proteomes" id="UP000031501">
    <property type="component" value="Chromosome"/>
</dbReference>
<feature type="domain" description="RNA polymerase sigma-70 region 2" evidence="1">
    <location>
        <begin position="2"/>
        <end position="59"/>
    </location>
</feature>
<dbReference type="STRING" id="1355015.LK06_002860"/>
<dbReference type="EMBL" id="CP022433">
    <property type="protein sequence ID" value="ASN23322.1"/>
    <property type="molecule type" value="Genomic_DNA"/>
</dbReference>
<gene>
    <name evidence="2" type="ORF">LK07_03945</name>
</gene>
<dbReference type="Pfam" id="PF04542">
    <property type="entry name" value="Sigma70_r2"/>
    <property type="match status" value="1"/>
</dbReference>
<dbReference type="InterPro" id="IPR007627">
    <property type="entry name" value="RNA_pol_sigma70_r2"/>
</dbReference>
<accession>A0A221NTT2</accession>
<name>A0A221NTT2_9ACTN</name>
<dbReference type="AlphaFoldDB" id="A0A221NTT2"/>
<dbReference type="OrthoDB" id="3211555at2"/>